<keyword evidence="4" id="KW-1185">Reference proteome</keyword>
<dbReference type="InterPro" id="IPR003819">
    <property type="entry name" value="TauD/TfdA-like"/>
</dbReference>
<dbReference type="Gene3D" id="3.60.130.10">
    <property type="entry name" value="Clavaminate synthase-like"/>
    <property type="match status" value="1"/>
</dbReference>
<dbReference type="OrthoDB" id="406634at2759"/>
<protein>
    <recommendedName>
        <fullName evidence="2">TauD/TfdA-like domain-containing protein</fullName>
    </recommendedName>
</protein>
<accession>A0A8S4PXL6</accession>
<gene>
    <name evidence="3" type="ORF">OFUS_LOCUS21765</name>
</gene>
<sequence length="151" mass="17851">FYVAQLTKERAPEEYKTLETTPIDFWDVGEDMYKFSKVLPVCTFDTNKEGELERINFNQQVRDSYMNIPVEQVRPFYTAMKNFNDALYNNSIRIKMEPGDIVCFNNMRVLHGRTEFKVSQSGSRHLEGAYMDWDEVRSMQNVIKKKLNLID</sequence>
<evidence type="ECO:0000259" key="2">
    <source>
        <dbReference type="Pfam" id="PF02668"/>
    </source>
</evidence>
<dbReference type="SUPFAM" id="SSF51197">
    <property type="entry name" value="Clavaminate synthase-like"/>
    <property type="match status" value="1"/>
</dbReference>
<evidence type="ECO:0000313" key="4">
    <source>
        <dbReference type="Proteomes" id="UP000749559"/>
    </source>
</evidence>
<proteinExistence type="predicted"/>
<dbReference type="GO" id="GO:0045329">
    <property type="term" value="P:carnitine biosynthetic process"/>
    <property type="evidence" value="ECO:0007669"/>
    <property type="project" value="TreeGrafter"/>
</dbReference>
<dbReference type="AlphaFoldDB" id="A0A8S4PXL6"/>
<dbReference type="Pfam" id="PF02668">
    <property type="entry name" value="TauD"/>
    <property type="match status" value="1"/>
</dbReference>
<dbReference type="GO" id="GO:0016491">
    <property type="term" value="F:oxidoreductase activity"/>
    <property type="evidence" value="ECO:0007669"/>
    <property type="project" value="UniProtKB-KW"/>
</dbReference>
<dbReference type="PANTHER" id="PTHR10696">
    <property type="entry name" value="GAMMA-BUTYROBETAINE HYDROXYLASE-RELATED"/>
    <property type="match status" value="1"/>
</dbReference>
<dbReference type="GO" id="GO:0005739">
    <property type="term" value="C:mitochondrion"/>
    <property type="evidence" value="ECO:0007669"/>
    <property type="project" value="TreeGrafter"/>
</dbReference>
<feature type="domain" description="TauD/TfdA-like" evidence="2">
    <location>
        <begin position="3"/>
        <end position="130"/>
    </location>
</feature>
<evidence type="ECO:0000256" key="1">
    <source>
        <dbReference type="ARBA" id="ARBA00023002"/>
    </source>
</evidence>
<evidence type="ECO:0000313" key="3">
    <source>
        <dbReference type="EMBL" id="CAH1797489.1"/>
    </source>
</evidence>
<reference evidence="3" key="1">
    <citation type="submission" date="2022-03" db="EMBL/GenBank/DDBJ databases">
        <authorList>
            <person name="Martin C."/>
        </authorList>
    </citation>
    <scope>NUCLEOTIDE SEQUENCE</scope>
</reference>
<dbReference type="EMBL" id="CAIIXF020000010">
    <property type="protein sequence ID" value="CAH1797489.1"/>
    <property type="molecule type" value="Genomic_DNA"/>
</dbReference>
<dbReference type="InterPro" id="IPR050411">
    <property type="entry name" value="AlphaKG_dependent_hydroxylases"/>
</dbReference>
<keyword evidence="1" id="KW-0560">Oxidoreductase</keyword>
<feature type="non-terminal residue" evidence="3">
    <location>
        <position position="1"/>
    </location>
</feature>
<name>A0A8S4PXL6_OWEFU</name>
<organism evidence="3 4">
    <name type="scientific">Owenia fusiformis</name>
    <name type="common">Polychaete worm</name>
    <dbReference type="NCBI Taxonomy" id="6347"/>
    <lineage>
        <taxon>Eukaryota</taxon>
        <taxon>Metazoa</taxon>
        <taxon>Spiralia</taxon>
        <taxon>Lophotrochozoa</taxon>
        <taxon>Annelida</taxon>
        <taxon>Polychaeta</taxon>
        <taxon>Sedentaria</taxon>
        <taxon>Canalipalpata</taxon>
        <taxon>Sabellida</taxon>
        <taxon>Oweniida</taxon>
        <taxon>Oweniidae</taxon>
        <taxon>Owenia</taxon>
    </lineage>
</organism>
<dbReference type="PANTHER" id="PTHR10696:SF33">
    <property type="entry name" value="GAMMA-BUTYROBETAINE DIOXYGENASE"/>
    <property type="match status" value="1"/>
</dbReference>
<dbReference type="Proteomes" id="UP000749559">
    <property type="component" value="Unassembled WGS sequence"/>
</dbReference>
<comment type="caution">
    <text evidence="3">The sequence shown here is derived from an EMBL/GenBank/DDBJ whole genome shotgun (WGS) entry which is preliminary data.</text>
</comment>
<dbReference type="InterPro" id="IPR042098">
    <property type="entry name" value="TauD-like_sf"/>
</dbReference>